<comment type="subcellular location">
    <subcellularLocation>
        <location evidence="1">Nucleus</location>
    </subcellularLocation>
</comment>
<dbReference type="Gene3D" id="1.25.40.10">
    <property type="entry name" value="Tetratricopeptide repeat domain"/>
    <property type="match status" value="1"/>
</dbReference>
<accession>A0A8H7UU79</accession>
<dbReference type="InterPro" id="IPR011990">
    <property type="entry name" value="TPR-like_helical_dom_sf"/>
</dbReference>
<evidence type="ECO:0000313" key="7">
    <source>
        <dbReference type="EMBL" id="KAG2195785.1"/>
    </source>
</evidence>
<keyword evidence="4" id="KW-0804">Transcription</keyword>
<evidence type="ECO:0000256" key="1">
    <source>
        <dbReference type="ARBA" id="ARBA00004123"/>
    </source>
</evidence>
<dbReference type="GO" id="GO:2000640">
    <property type="term" value="P:positive regulation of SREBP signaling pathway"/>
    <property type="evidence" value="ECO:0007669"/>
    <property type="project" value="TreeGrafter"/>
</dbReference>
<reference evidence="7" key="1">
    <citation type="submission" date="2020-12" db="EMBL/GenBank/DDBJ databases">
        <title>Metabolic potential, ecology and presence of endohyphal bacteria is reflected in genomic diversity of Mucoromycotina.</title>
        <authorList>
            <person name="Muszewska A."/>
            <person name="Okrasinska A."/>
            <person name="Steczkiewicz K."/>
            <person name="Drgas O."/>
            <person name="Orlowska M."/>
            <person name="Perlinska-Lenart U."/>
            <person name="Aleksandrzak-Piekarczyk T."/>
            <person name="Szatraj K."/>
            <person name="Zielenkiewicz U."/>
            <person name="Pilsyk S."/>
            <person name="Malc E."/>
            <person name="Mieczkowski P."/>
            <person name="Kruszewska J.S."/>
            <person name="Biernat P."/>
            <person name="Pawlowska J."/>
        </authorList>
    </citation>
    <scope>NUCLEOTIDE SEQUENCE</scope>
    <source>
        <strain evidence="7">WA0000017839</strain>
    </source>
</reference>
<keyword evidence="8" id="KW-1185">Reference proteome</keyword>
<comment type="similarity">
    <text evidence="2">Belongs to the ETT1 family.</text>
</comment>
<feature type="region of interest" description="Disordered" evidence="6">
    <location>
        <begin position="1"/>
        <end position="34"/>
    </location>
</feature>
<organism evidence="7 8">
    <name type="scientific">Mucor saturninus</name>
    <dbReference type="NCBI Taxonomy" id="64648"/>
    <lineage>
        <taxon>Eukaryota</taxon>
        <taxon>Fungi</taxon>
        <taxon>Fungi incertae sedis</taxon>
        <taxon>Mucoromycota</taxon>
        <taxon>Mucoromycotina</taxon>
        <taxon>Mucoromycetes</taxon>
        <taxon>Mucorales</taxon>
        <taxon>Mucorineae</taxon>
        <taxon>Mucoraceae</taxon>
        <taxon>Mucor</taxon>
    </lineage>
</organism>
<keyword evidence="3" id="KW-0805">Transcription regulation</keyword>
<name>A0A8H7UU79_9FUNG</name>
<keyword evidence="5" id="KW-0539">Nucleus</keyword>
<evidence type="ECO:0000256" key="5">
    <source>
        <dbReference type="ARBA" id="ARBA00023242"/>
    </source>
</evidence>
<protein>
    <recommendedName>
        <fullName evidence="9">Enhancer of translation termination 1</fullName>
    </recommendedName>
</protein>
<dbReference type="OrthoDB" id="5598057at2759"/>
<feature type="compositionally biased region" description="Basic residues" evidence="6">
    <location>
        <begin position="1"/>
        <end position="10"/>
    </location>
</feature>
<evidence type="ECO:0000256" key="6">
    <source>
        <dbReference type="SAM" id="MobiDB-lite"/>
    </source>
</evidence>
<gene>
    <name evidence="7" type="ORF">INT47_005762</name>
</gene>
<evidence type="ECO:0000256" key="4">
    <source>
        <dbReference type="ARBA" id="ARBA00023163"/>
    </source>
</evidence>
<comment type="caution">
    <text evidence="7">The sequence shown here is derived from an EMBL/GenBank/DDBJ whole genome shotgun (WGS) entry which is preliminary data.</text>
</comment>
<dbReference type="EMBL" id="JAEPRD010000162">
    <property type="protein sequence ID" value="KAG2195785.1"/>
    <property type="molecule type" value="Genomic_DNA"/>
</dbReference>
<dbReference type="AlphaFoldDB" id="A0A8H7UU79"/>
<dbReference type="Proteomes" id="UP000603453">
    <property type="component" value="Unassembled WGS sequence"/>
</dbReference>
<evidence type="ECO:0008006" key="9">
    <source>
        <dbReference type="Google" id="ProtNLM"/>
    </source>
</evidence>
<dbReference type="InterPro" id="IPR024318">
    <property type="entry name" value="Nro1/ETT1"/>
</dbReference>
<evidence type="ECO:0000313" key="8">
    <source>
        <dbReference type="Proteomes" id="UP000603453"/>
    </source>
</evidence>
<evidence type="ECO:0000256" key="2">
    <source>
        <dbReference type="ARBA" id="ARBA00007273"/>
    </source>
</evidence>
<dbReference type="GO" id="GO:0005634">
    <property type="term" value="C:nucleus"/>
    <property type="evidence" value="ECO:0007669"/>
    <property type="project" value="UniProtKB-SubCell"/>
</dbReference>
<dbReference type="PANTHER" id="PTHR28290:SF1">
    <property type="entry name" value="ENHANCER OF TRANSLATION TERMINATION 1"/>
    <property type="match status" value="1"/>
</dbReference>
<evidence type="ECO:0000256" key="3">
    <source>
        <dbReference type="ARBA" id="ARBA00023015"/>
    </source>
</evidence>
<sequence length="378" mass="41995">MAVEKKRPRGLKGSAKAKANKKSKVDETPSEIPENAQTVVIDKVVEEGDEVGEAAALYESAIEKLGKFSQRDAAAALPLLRGTIHESDRILRNHESSSPLPALFYFTYGAALYELGRLTEDEEFEPYLDAAQERLNTGLELNDATMEDKIRLALAKIWLAQAASAISQGDEQVDTIPALSTQALATLDSVIAKGDVPAKTMIELADIVQNHGDLYEDFTSREVFRVWAEDALNKVLEKEPENASALSELGLCQLSLANYHLDHEEEDDDEEEEEEEEEAKTVLTQGEQKAYDAILNSKGYFETAKDLLVKSNQVSPQILSDLAETLLNQANLVLKEEEQLEIYHRVVENIKEANALIAEKNLDFILPEALTSFLEEFE</sequence>
<proteinExistence type="inferred from homology"/>
<dbReference type="PANTHER" id="PTHR28290">
    <property type="entry name" value="ENHANCER OF TRANSLATION TERMINATION 1"/>
    <property type="match status" value="1"/>
</dbReference>